<feature type="region of interest" description="Disordered" evidence="6">
    <location>
        <begin position="1"/>
        <end position="20"/>
    </location>
</feature>
<keyword evidence="9" id="KW-1185">Reference proteome</keyword>
<comment type="subcellular location">
    <subcellularLocation>
        <location evidence="1">Membrane</location>
        <topology evidence="1">Multi-pass membrane protein</topology>
    </subcellularLocation>
</comment>
<dbReference type="InterPro" id="IPR044739">
    <property type="entry name" value="NRT1/PTR"/>
</dbReference>
<evidence type="ECO:0000256" key="5">
    <source>
        <dbReference type="ARBA" id="ARBA00023136"/>
    </source>
</evidence>
<feature type="transmembrane region" description="Helical" evidence="7">
    <location>
        <begin position="380"/>
        <end position="403"/>
    </location>
</feature>
<reference evidence="8 9" key="1">
    <citation type="submission" date="2023-12" db="EMBL/GenBank/DDBJ databases">
        <title>A high-quality genome assembly for Dillenia turbinata (Dilleniales).</title>
        <authorList>
            <person name="Chanderbali A."/>
        </authorList>
    </citation>
    <scope>NUCLEOTIDE SEQUENCE [LARGE SCALE GENOMIC DNA]</scope>
    <source>
        <strain evidence="8">LSX21</strain>
        <tissue evidence="8">Leaf</tissue>
    </source>
</reference>
<feature type="transmembrane region" description="Helical" evidence="7">
    <location>
        <begin position="148"/>
        <end position="165"/>
    </location>
</feature>
<dbReference type="GO" id="GO:0016020">
    <property type="term" value="C:membrane"/>
    <property type="evidence" value="ECO:0007669"/>
    <property type="project" value="UniProtKB-SubCell"/>
</dbReference>
<keyword evidence="3 7" id="KW-0812">Transmembrane</keyword>
<feature type="transmembrane region" description="Helical" evidence="7">
    <location>
        <begin position="455"/>
        <end position="477"/>
    </location>
</feature>
<dbReference type="GO" id="GO:0071916">
    <property type="term" value="F:dipeptide transmembrane transporter activity"/>
    <property type="evidence" value="ECO:0007669"/>
    <property type="project" value="InterPro"/>
</dbReference>
<feature type="transmembrane region" description="Helical" evidence="7">
    <location>
        <begin position="339"/>
        <end position="360"/>
    </location>
</feature>
<dbReference type="Pfam" id="PF00854">
    <property type="entry name" value="PTR2"/>
    <property type="match status" value="1"/>
</dbReference>
<dbReference type="Gene3D" id="1.20.1250.20">
    <property type="entry name" value="MFS general substrate transporter like domains"/>
    <property type="match status" value="1"/>
</dbReference>
<dbReference type="PANTHER" id="PTHR11654">
    <property type="entry name" value="OLIGOPEPTIDE TRANSPORTER-RELATED"/>
    <property type="match status" value="1"/>
</dbReference>
<evidence type="ECO:0000313" key="8">
    <source>
        <dbReference type="EMBL" id="KAK6940626.1"/>
    </source>
</evidence>
<protein>
    <submittedName>
        <fullName evidence="8">Proton-dependent oligopeptide transporter family</fullName>
    </submittedName>
</protein>
<evidence type="ECO:0000256" key="4">
    <source>
        <dbReference type="ARBA" id="ARBA00022989"/>
    </source>
</evidence>
<evidence type="ECO:0000256" key="1">
    <source>
        <dbReference type="ARBA" id="ARBA00004141"/>
    </source>
</evidence>
<dbReference type="InterPro" id="IPR000109">
    <property type="entry name" value="POT_fam"/>
</dbReference>
<feature type="transmembrane region" description="Helical" evidence="7">
    <location>
        <begin position="415"/>
        <end position="435"/>
    </location>
</feature>
<evidence type="ECO:0000256" key="6">
    <source>
        <dbReference type="SAM" id="MobiDB-lite"/>
    </source>
</evidence>
<evidence type="ECO:0000256" key="2">
    <source>
        <dbReference type="ARBA" id="ARBA00005982"/>
    </source>
</evidence>
<dbReference type="InterPro" id="IPR036259">
    <property type="entry name" value="MFS_trans_sf"/>
</dbReference>
<evidence type="ECO:0000256" key="3">
    <source>
        <dbReference type="ARBA" id="ARBA00022692"/>
    </source>
</evidence>
<feature type="transmembrane region" description="Helical" evidence="7">
    <location>
        <begin position="223"/>
        <end position="243"/>
    </location>
</feature>
<gene>
    <name evidence="8" type="ORF">RJ641_030157</name>
</gene>
<evidence type="ECO:0000313" key="9">
    <source>
        <dbReference type="Proteomes" id="UP001370490"/>
    </source>
</evidence>
<dbReference type="Proteomes" id="UP001370490">
    <property type="component" value="Unassembled WGS sequence"/>
</dbReference>
<feature type="transmembrane region" description="Helical" evidence="7">
    <location>
        <begin position="196"/>
        <end position="217"/>
    </location>
</feature>
<organism evidence="8 9">
    <name type="scientific">Dillenia turbinata</name>
    <dbReference type="NCBI Taxonomy" id="194707"/>
    <lineage>
        <taxon>Eukaryota</taxon>
        <taxon>Viridiplantae</taxon>
        <taxon>Streptophyta</taxon>
        <taxon>Embryophyta</taxon>
        <taxon>Tracheophyta</taxon>
        <taxon>Spermatophyta</taxon>
        <taxon>Magnoliopsida</taxon>
        <taxon>eudicotyledons</taxon>
        <taxon>Gunneridae</taxon>
        <taxon>Pentapetalae</taxon>
        <taxon>Dilleniales</taxon>
        <taxon>Dilleniaceae</taxon>
        <taxon>Dillenia</taxon>
    </lineage>
</organism>
<feature type="transmembrane region" description="Helical" evidence="7">
    <location>
        <begin position="542"/>
        <end position="562"/>
    </location>
</feature>
<proteinExistence type="inferred from homology"/>
<name>A0AAN8W2P4_9MAGN</name>
<feature type="compositionally biased region" description="Basic and acidic residues" evidence="6">
    <location>
        <begin position="1"/>
        <end position="11"/>
    </location>
</feature>
<evidence type="ECO:0000256" key="7">
    <source>
        <dbReference type="SAM" id="Phobius"/>
    </source>
</evidence>
<feature type="transmembrane region" description="Helical" evidence="7">
    <location>
        <begin position="107"/>
        <end position="128"/>
    </location>
</feature>
<dbReference type="EMBL" id="JBAMMX010000005">
    <property type="protein sequence ID" value="KAK6940626.1"/>
    <property type="molecule type" value="Genomic_DNA"/>
</dbReference>
<dbReference type="CDD" id="cd17417">
    <property type="entry name" value="MFS_NPF5"/>
    <property type="match status" value="1"/>
</dbReference>
<accession>A0AAN8W2P4</accession>
<comment type="similarity">
    <text evidence="2">Belongs to the major facilitator superfamily. Proton-dependent oligopeptide transporter (POT/PTR) (TC 2.A.17) family.</text>
</comment>
<dbReference type="SUPFAM" id="SSF103473">
    <property type="entry name" value="MFS general substrate transporter"/>
    <property type="match status" value="1"/>
</dbReference>
<sequence length="604" mass="67776">MAPMVGDEKGHANGSDDFTQDGTVDLKGNRVLRSKTGKWRACSFVVVYEVFERMAYHGIATNLVQYLTTKLREGTVVSSNNVSIWGGTAWLTPILGAYVADAYFGRFWTFLIASGIYLMGLILLTLAVSIPALRPPECHGGKDCQRATALQVGIFYFALYIIAIGNGGTKPNISTIGADQFDEFEPKERKYKLSFFNWWMFSIFFGTLFSNTFLVYIQDTVGFTLGYALSTVGLGIAVIVFLFGTPFYRHKKPTGSPLKTIARVFVAAVRKRKVTVPNDPKDLYELSLDEYSKLGKFRIDHTPSYRFLDRAAVKTGQTSPWMLCTVTQVEETKRMVKMLPILIVILVPSTMLPQAQTIFVKQGTLLDRKIGTFSIRPANLSAFVTLTMLISIVLYDRLFVPFIRKYTKNPRGITILQRMTIGHVVHVIIMVSSSLAERKRLTVAKEHGIVGENEVVPLSIFILVPQFVLTGIFDCLFDIAKLEFFYDQAPEGMKSMGTSYFTTSMGVGSFLNSFLITTVANITKKSGNGWILDNLNLSRLDYYYAFVAVLSFINFLVFLFIVKHYVYNVDVKESDLEKRKTINLVPSNDTEQELEGSRSDLVGK</sequence>
<keyword evidence="4 7" id="KW-1133">Transmembrane helix</keyword>
<feature type="transmembrane region" description="Helical" evidence="7">
    <location>
        <begin position="498"/>
        <end position="522"/>
    </location>
</feature>
<dbReference type="GO" id="GO:0042937">
    <property type="term" value="F:tripeptide transmembrane transporter activity"/>
    <property type="evidence" value="ECO:0007669"/>
    <property type="project" value="InterPro"/>
</dbReference>
<keyword evidence="5 7" id="KW-0472">Membrane</keyword>
<dbReference type="AlphaFoldDB" id="A0AAN8W2P4"/>
<comment type="caution">
    <text evidence="8">The sequence shown here is derived from an EMBL/GenBank/DDBJ whole genome shotgun (WGS) entry which is preliminary data.</text>
</comment>